<evidence type="ECO:0000313" key="3">
    <source>
        <dbReference type="EMBL" id="OIW18373.1"/>
    </source>
</evidence>
<dbReference type="Pfam" id="PF03195">
    <property type="entry name" value="LOB"/>
    <property type="match status" value="1"/>
</dbReference>
<evidence type="ECO:0000313" key="4">
    <source>
        <dbReference type="Proteomes" id="UP000188354"/>
    </source>
</evidence>
<name>A0A4P1RUR4_LUPAN</name>
<feature type="domain" description="LOB" evidence="2">
    <location>
        <begin position="9"/>
        <end position="110"/>
    </location>
</feature>
<evidence type="ECO:0000256" key="1">
    <source>
        <dbReference type="ARBA" id="ARBA00005474"/>
    </source>
</evidence>
<reference evidence="3 4" key="1">
    <citation type="journal article" date="2017" name="Plant Biotechnol. J.">
        <title>A comprehensive draft genome sequence for lupin (Lupinus angustifolius), an emerging health food: insights into plant-microbe interactions and legume evolution.</title>
        <authorList>
            <person name="Hane J.K."/>
            <person name="Ming Y."/>
            <person name="Kamphuis L.G."/>
            <person name="Nelson M.N."/>
            <person name="Garg G."/>
            <person name="Atkins C.A."/>
            <person name="Bayer P.E."/>
            <person name="Bravo A."/>
            <person name="Bringans S."/>
            <person name="Cannon S."/>
            <person name="Edwards D."/>
            <person name="Foley R."/>
            <person name="Gao L.L."/>
            <person name="Harrison M.J."/>
            <person name="Huang W."/>
            <person name="Hurgobin B."/>
            <person name="Li S."/>
            <person name="Liu C.W."/>
            <person name="McGrath A."/>
            <person name="Morahan G."/>
            <person name="Murray J."/>
            <person name="Weller J."/>
            <person name="Jian J."/>
            <person name="Singh K.B."/>
        </authorList>
    </citation>
    <scope>NUCLEOTIDE SEQUENCE [LARGE SCALE GENOMIC DNA]</scope>
    <source>
        <strain evidence="4">cv. Tanjil</strain>
        <tissue evidence="3">Whole plant</tissue>
    </source>
</reference>
<dbReference type="KEGG" id="lang:109357116"/>
<dbReference type="PANTHER" id="PTHR31301:SF21">
    <property type="entry name" value="LOB DOMAIN-CONTAINING PROTEIN 27-RELATED"/>
    <property type="match status" value="1"/>
</dbReference>
<dbReference type="EMBL" id="CM007361">
    <property type="protein sequence ID" value="OIW18373.1"/>
    <property type="molecule type" value="Genomic_DNA"/>
</dbReference>
<keyword evidence="4" id="KW-1185">Reference proteome</keyword>
<dbReference type="PANTHER" id="PTHR31301">
    <property type="entry name" value="LOB DOMAIN-CONTAINING PROTEIN 4-RELATED"/>
    <property type="match status" value="1"/>
</dbReference>
<organism evidence="3 4">
    <name type="scientific">Lupinus angustifolius</name>
    <name type="common">Narrow-leaved blue lupine</name>
    <dbReference type="NCBI Taxonomy" id="3871"/>
    <lineage>
        <taxon>Eukaryota</taxon>
        <taxon>Viridiplantae</taxon>
        <taxon>Streptophyta</taxon>
        <taxon>Embryophyta</taxon>
        <taxon>Tracheophyta</taxon>
        <taxon>Spermatophyta</taxon>
        <taxon>Magnoliopsida</taxon>
        <taxon>eudicotyledons</taxon>
        <taxon>Gunneridae</taxon>
        <taxon>Pentapetalae</taxon>
        <taxon>rosids</taxon>
        <taxon>fabids</taxon>
        <taxon>Fabales</taxon>
        <taxon>Fabaceae</taxon>
        <taxon>Papilionoideae</taxon>
        <taxon>50 kb inversion clade</taxon>
        <taxon>genistoids sensu lato</taxon>
        <taxon>core genistoids</taxon>
        <taxon>Genisteae</taxon>
        <taxon>Lupinus</taxon>
    </lineage>
</organism>
<dbReference type="STRING" id="3871.A0A4P1RUR4"/>
<dbReference type="AlphaFoldDB" id="A0A4P1RUR4"/>
<dbReference type="OrthoDB" id="1893065at2759"/>
<dbReference type="InterPro" id="IPR004883">
    <property type="entry name" value="LOB"/>
</dbReference>
<proteinExistence type="inferred from homology"/>
<comment type="similarity">
    <text evidence="1">Belongs to the LOB domain-containing protein family.</text>
</comment>
<accession>A0A4P1RUR4</accession>
<evidence type="ECO:0000259" key="2">
    <source>
        <dbReference type="PROSITE" id="PS50891"/>
    </source>
</evidence>
<dbReference type="Gramene" id="OIW18373">
    <property type="protein sequence ID" value="OIW18373"/>
    <property type="gene ID" value="TanjilG_31513"/>
</dbReference>
<protein>
    <recommendedName>
        <fullName evidence="2">LOB domain-containing protein</fullName>
    </recommendedName>
</protein>
<sequence>MTLKGGTTQACAACKYQRRKCTSECLLAPYFPADQPKVFLNVHKLFGVSNIVKILKILEPNQKKIAMDSIIIQANYRDKYPVHGCWEEICRLQHQIWLAEDELQTVYQQLEMFRQQNQQQQQGLTMPDYMNVASQLELGIAAPCTNALTLFNHSPQGQTYSNTMAAAAAVAAAAALPVSQQHSYSNSNSVDYNNSPYLESNDDTNMWIQQHHHYANNNSNPIVMQSQMLTSEALAIQQETVEDYEEMHPLFDAIDDRQSYIYSKEAYESSSEESLKDTRKFTEHVAENELKNAAACFSLTSVN</sequence>
<dbReference type="PROSITE" id="PS50891">
    <property type="entry name" value="LOB"/>
    <property type="match status" value="1"/>
</dbReference>
<dbReference type="Proteomes" id="UP000188354">
    <property type="component" value="Chromosome LG01"/>
</dbReference>
<gene>
    <name evidence="3" type="ORF">TanjilG_31513</name>
</gene>